<dbReference type="Gene3D" id="3.40.50.410">
    <property type="entry name" value="von Willebrand factor, type A domain"/>
    <property type="match status" value="1"/>
</dbReference>
<feature type="domain" description="VWA7 Ig-like" evidence="7">
    <location>
        <begin position="342"/>
        <end position="441"/>
    </location>
</feature>
<evidence type="ECO:0000256" key="3">
    <source>
        <dbReference type="ARBA" id="ARBA00022729"/>
    </source>
</evidence>
<evidence type="ECO:0000259" key="6">
    <source>
        <dbReference type="Pfam" id="PF23560"/>
    </source>
</evidence>
<sequence length="465" mass="50093">MKPQEIGWVRLYILYRLMGFSQNSVLCFAIDTTGSMGDDIDEVRRVTSNITDKMRDTVSEYILVPFNDPDFGPLIRTTDPEEFKLQINALQPHDGGDTPELSLSGLRVNFMLTNSLAARRRRSEDPNQGQNQRYSTRMSNPLNQVYVDLALASGGLAIEVTKAMLPEATNIISDASTSALVTVFQTVRNPGKAETFSFIVDSSLKNMTIYITGNSLAFNITSPSGQSDIDFLFNFVELSDGAHSGYSELSGRPPANSNITLLLTIVGGDSVTPTEVALVEASGSQTITGTLEKIADGDFLVTMNSVPAGEFVVRVMGESSSSRSSNGRFQRQSVTQHRASNVVITAGTDEVWEPGKTLSIPFTVVNNGSDELFSINAKNDRGFATEFPSTMSAGSGSSGNGTVNLTAPSDTPSGTEVTLTIEAETSGKSDFNYAVLKLTVVSPADELKFFIVVVIKQKNGNGMIF</sequence>
<feature type="region of interest" description="Disordered" evidence="5">
    <location>
        <begin position="117"/>
        <end position="137"/>
    </location>
</feature>
<dbReference type="SUPFAM" id="SSF53300">
    <property type="entry name" value="vWA-like"/>
    <property type="match status" value="1"/>
</dbReference>
<dbReference type="InterPro" id="IPR052577">
    <property type="entry name" value="VWA7"/>
</dbReference>
<organism evidence="9 10">
    <name type="scientific">Labeo rohita</name>
    <name type="common">Indian major carp</name>
    <name type="synonym">Cyprinus rohita</name>
    <dbReference type="NCBI Taxonomy" id="84645"/>
    <lineage>
        <taxon>Eukaryota</taxon>
        <taxon>Metazoa</taxon>
        <taxon>Chordata</taxon>
        <taxon>Craniata</taxon>
        <taxon>Vertebrata</taxon>
        <taxon>Euteleostomi</taxon>
        <taxon>Actinopterygii</taxon>
        <taxon>Neopterygii</taxon>
        <taxon>Teleostei</taxon>
        <taxon>Ostariophysi</taxon>
        <taxon>Cypriniformes</taxon>
        <taxon>Cyprinidae</taxon>
        <taxon>Labeoninae</taxon>
        <taxon>Labeonini</taxon>
        <taxon>Labeo</taxon>
    </lineage>
</organism>
<evidence type="ECO:0000313" key="9">
    <source>
        <dbReference type="EMBL" id="RXN20064.1"/>
    </source>
</evidence>
<keyword evidence="4" id="KW-0325">Glycoprotein</keyword>
<dbReference type="InterPro" id="IPR036465">
    <property type="entry name" value="vWFA_dom_sf"/>
</dbReference>
<dbReference type="STRING" id="84645.A0A498ML45"/>
<dbReference type="InterPro" id="IPR057615">
    <property type="entry name" value="Ig_VWA7"/>
</dbReference>
<keyword evidence="3" id="KW-0732">Signal</keyword>
<evidence type="ECO:0000259" key="8">
    <source>
        <dbReference type="Pfam" id="PF25106"/>
    </source>
</evidence>
<reference evidence="9 10" key="1">
    <citation type="submission" date="2018-03" db="EMBL/GenBank/DDBJ databases">
        <title>Draft genome sequence of Rohu Carp (Labeo rohita).</title>
        <authorList>
            <person name="Das P."/>
            <person name="Kushwaha B."/>
            <person name="Joshi C.G."/>
            <person name="Kumar D."/>
            <person name="Nagpure N.S."/>
            <person name="Sahoo L."/>
            <person name="Das S.P."/>
            <person name="Bit A."/>
            <person name="Patnaik S."/>
            <person name="Meher P.K."/>
            <person name="Jayasankar P."/>
            <person name="Koringa P.G."/>
            <person name="Patel N.V."/>
            <person name="Hinsu A.T."/>
            <person name="Kumar R."/>
            <person name="Pandey M."/>
            <person name="Agarwal S."/>
            <person name="Srivastava S."/>
            <person name="Singh M."/>
            <person name="Iquebal M.A."/>
            <person name="Jaiswal S."/>
            <person name="Angadi U.B."/>
            <person name="Kumar N."/>
            <person name="Raza M."/>
            <person name="Shah T.M."/>
            <person name="Rai A."/>
            <person name="Jena J.K."/>
        </authorList>
    </citation>
    <scope>NUCLEOTIDE SEQUENCE [LARGE SCALE GENOMIC DNA]</scope>
    <source>
        <strain evidence="9">DASCIFA01</strain>
        <tissue evidence="9">Testis</tissue>
    </source>
</reference>
<evidence type="ECO:0000256" key="4">
    <source>
        <dbReference type="ARBA" id="ARBA00023180"/>
    </source>
</evidence>
<dbReference type="Pfam" id="PF23560">
    <property type="entry name" value="GBD_Hemicentin"/>
    <property type="match status" value="1"/>
</dbReference>
<dbReference type="PANTHER" id="PTHR14905">
    <property type="entry name" value="NG37"/>
    <property type="match status" value="1"/>
</dbReference>
<evidence type="ECO:0000256" key="2">
    <source>
        <dbReference type="ARBA" id="ARBA00022525"/>
    </source>
</evidence>
<feature type="domain" description="Hemicentin/VWA7 galactose-binding" evidence="6">
    <location>
        <begin position="181"/>
        <end position="227"/>
    </location>
</feature>
<dbReference type="AlphaFoldDB" id="A0A498ML45"/>
<dbReference type="Proteomes" id="UP000290572">
    <property type="component" value="Unassembled WGS sequence"/>
</dbReference>
<evidence type="ECO:0000256" key="1">
    <source>
        <dbReference type="ARBA" id="ARBA00004613"/>
    </source>
</evidence>
<dbReference type="Pfam" id="PF23619">
    <property type="entry name" value="Ig_VWA7"/>
    <property type="match status" value="1"/>
</dbReference>
<name>A0A498ML45_LABRO</name>
<accession>A0A498ML45</accession>
<dbReference type="GO" id="GO:0005576">
    <property type="term" value="C:extracellular region"/>
    <property type="evidence" value="ECO:0007669"/>
    <property type="project" value="UniProtKB-SubCell"/>
</dbReference>
<feature type="domain" description="Hemicentin-1-like von Willebrand factor A" evidence="8">
    <location>
        <begin position="26"/>
        <end position="107"/>
    </location>
</feature>
<comment type="subcellular location">
    <subcellularLocation>
        <location evidence="1">Secreted</location>
    </subcellularLocation>
</comment>
<keyword evidence="2" id="KW-0964">Secreted</keyword>
<evidence type="ECO:0000259" key="7">
    <source>
        <dbReference type="Pfam" id="PF23619"/>
    </source>
</evidence>
<dbReference type="Pfam" id="PF25106">
    <property type="entry name" value="VWA_4"/>
    <property type="match status" value="1"/>
</dbReference>
<proteinExistence type="predicted"/>
<dbReference type="PANTHER" id="PTHR14905:SF18">
    <property type="entry name" value="VON WILLEBRAND FACTOR A DOMAIN-CONTAINING 10, TANDEM DUPLICATE 1-RELATED"/>
    <property type="match status" value="1"/>
</dbReference>
<comment type="caution">
    <text evidence="9">The sequence shown here is derived from an EMBL/GenBank/DDBJ whole genome shotgun (WGS) entry which is preliminary data.</text>
</comment>
<gene>
    <name evidence="9" type="ORF">ROHU_025366</name>
</gene>
<dbReference type="InterPro" id="IPR056475">
    <property type="entry name" value="GBD_Hemicentin/VWA7"/>
</dbReference>
<feature type="compositionally biased region" description="Polar residues" evidence="5">
    <location>
        <begin position="126"/>
        <end position="137"/>
    </location>
</feature>
<keyword evidence="10" id="KW-1185">Reference proteome</keyword>
<evidence type="ECO:0000313" key="10">
    <source>
        <dbReference type="Proteomes" id="UP000290572"/>
    </source>
</evidence>
<dbReference type="InterPro" id="IPR056861">
    <property type="entry name" value="HMCN1-like_VWA"/>
</dbReference>
<dbReference type="EMBL" id="QBIY01012653">
    <property type="protein sequence ID" value="RXN20064.1"/>
    <property type="molecule type" value="Genomic_DNA"/>
</dbReference>
<protein>
    <submittedName>
        <fullName evidence="9">von Willebrand factor A domain-containing 7-like protein</fullName>
    </submittedName>
</protein>
<evidence type="ECO:0000256" key="5">
    <source>
        <dbReference type="SAM" id="MobiDB-lite"/>
    </source>
</evidence>